<dbReference type="InterPro" id="IPR013785">
    <property type="entry name" value="Aldolase_TIM"/>
</dbReference>
<keyword evidence="2" id="KW-1185">Reference proteome</keyword>
<gene>
    <name evidence="1" type="ORF">H8698_01800</name>
</gene>
<dbReference type="RefSeq" id="WP_249310919.1">
    <property type="nucleotide sequence ID" value="NZ_JACRSU010000001.1"/>
</dbReference>
<proteinExistence type="predicted"/>
<sequence>MKPSFLGHSRPLLTCMLQVETPECAIAQIRNAVFDGADAFGFQIEKLKPEFRNAETYQTVFSYMEDKPVYITNYRHSHSENVTDDARAAELITALDAGASLVDVMGDFYDPTPFELTKNKSAIEKQKKLIDAIHQRQGEVLMSSHVLEFRKAEQVLEIAKEHERRGADISKIVTASNTEEEMLENLAATAALKKELTIPFLFLSGGRFCKMHRMIGPMLGCVMYLCVQAHDGLSTKEQPVLKSVKAVVDNFDWKPYRKMT</sequence>
<dbReference type="AlphaFoldDB" id="A0A926DL33"/>
<dbReference type="Gene3D" id="3.20.20.70">
    <property type="entry name" value="Aldolase class I"/>
    <property type="match status" value="1"/>
</dbReference>
<dbReference type="EMBL" id="JACRSU010000001">
    <property type="protein sequence ID" value="MBC8539707.1"/>
    <property type="molecule type" value="Genomic_DNA"/>
</dbReference>
<name>A0A926DL33_9FIRM</name>
<dbReference type="SUPFAM" id="SSF51569">
    <property type="entry name" value="Aldolase"/>
    <property type="match status" value="1"/>
</dbReference>
<protein>
    <submittedName>
        <fullName evidence="1">Type I 3-dehydroquinate dehydratase</fullName>
    </submittedName>
</protein>
<organism evidence="1 2">
    <name type="scientific">Congzhengia minquanensis</name>
    <dbReference type="NCBI Taxonomy" id="2763657"/>
    <lineage>
        <taxon>Bacteria</taxon>
        <taxon>Bacillati</taxon>
        <taxon>Bacillota</taxon>
        <taxon>Clostridia</taxon>
        <taxon>Eubacteriales</taxon>
        <taxon>Oscillospiraceae</taxon>
        <taxon>Congzhengia</taxon>
    </lineage>
</organism>
<evidence type="ECO:0000313" key="2">
    <source>
        <dbReference type="Proteomes" id="UP000611762"/>
    </source>
</evidence>
<dbReference type="GO" id="GO:0003855">
    <property type="term" value="F:3-dehydroquinate dehydratase activity"/>
    <property type="evidence" value="ECO:0007669"/>
    <property type="project" value="InterPro"/>
</dbReference>
<reference evidence="1" key="1">
    <citation type="submission" date="2020-08" db="EMBL/GenBank/DDBJ databases">
        <title>Genome public.</title>
        <authorList>
            <person name="Liu C."/>
            <person name="Sun Q."/>
        </authorList>
    </citation>
    <scope>NUCLEOTIDE SEQUENCE</scope>
    <source>
        <strain evidence="1">H8</strain>
    </source>
</reference>
<accession>A0A926DL33</accession>
<evidence type="ECO:0000313" key="1">
    <source>
        <dbReference type="EMBL" id="MBC8539707.1"/>
    </source>
</evidence>
<dbReference type="Pfam" id="PF01487">
    <property type="entry name" value="DHquinase_I"/>
    <property type="match status" value="1"/>
</dbReference>
<dbReference type="InterPro" id="IPR001381">
    <property type="entry name" value="DHquinase_I"/>
</dbReference>
<comment type="caution">
    <text evidence="1">The sequence shown here is derived from an EMBL/GenBank/DDBJ whole genome shotgun (WGS) entry which is preliminary data.</text>
</comment>
<dbReference type="Proteomes" id="UP000611762">
    <property type="component" value="Unassembled WGS sequence"/>
</dbReference>